<proteinExistence type="predicted"/>
<dbReference type="GeneID" id="10026290"/>
<protein>
    <submittedName>
        <fullName evidence="1">Uncharacterized protein</fullName>
    </submittedName>
</protein>
<dbReference type="VEuPathDB" id="FungiDB:MGYG_07042"/>
<dbReference type="Proteomes" id="UP000002669">
    <property type="component" value="Unassembled WGS sequence"/>
</dbReference>
<evidence type="ECO:0000313" key="2">
    <source>
        <dbReference type="Proteomes" id="UP000002669"/>
    </source>
</evidence>
<accession>E4V1X1</accession>
<dbReference type="InParanoid" id="E4V1X1"/>
<dbReference type="EMBL" id="DS989827">
    <property type="protein sequence ID" value="EFR04036.1"/>
    <property type="molecule type" value="Genomic_DNA"/>
</dbReference>
<evidence type="ECO:0000313" key="1">
    <source>
        <dbReference type="EMBL" id="EFR04036.1"/>
    </source>
</evidence>
<keyword evidence="2" id="KW-1185">Reference proteome</keyword>
<reference evidence="2" key="1">
    <citation type="journal article" date="2012" name="MBio">
        <title>Comparative genome analysis of Trichophyton rubrum and related dermatophytes reveals candidate genes involved in infection.</title>
        <authorList>
            <person name="Martinez D.A."/>
            <person name="Oliver B.G."/>
            <person name="Graeser Y."/>
            <person name="Goldberg J.M."/>
            <person name="Li W."/>
            <person name="Martinez-Rossi N.M."/>
            <person name="Monod M."/>
            <person name="Shelest E."/>
            <person name="Barton R.C."/>
            <person name="Birch E."/>
            <person name="Brakhage A.A."/>
            <person name="Chen Z."/>
            <person name="Gurr S.J."/>
            <person name="Heiman D."/>
            <person name="Heitman J."/>
            <person name="Kosti I."/>
            <person name="Rossi A."/>
            <person name="Saif S."/>
            <person name="Samalova M."/>
            <person name="Saunders C.W."/>
            <person name="Shea T."/>
            <person name="Summerbell R.C."/>
            <person name="Xu J."/>
            <person name="Young S."/>
            <person name="Zeng Q."/>
            <person name="Birren B.W."/>
            <person name="Cuomo C.A."/>
            <person name="White T.C."/>
        </authorList>
    </citation>
    <scope>NUCLEOTIDE SEQUENCE [LARGE SCALE GENOMIC DNA]</scope>
    <source>
        <strain evidence="2">ATCC MYA-4604 / CBS 118893</strain>
    </source>
</reference>
<organism evidence="2">
    <name type="scientific">Arthroderma gypseum (strain ATCC MYA-4604 / CBS 118893)</name>
    <name type="common">Microsporum gypseum</name>
    <dbReference type="NCBI Taxonomy" id="535722"/>
    <lineage>
        <taxon>Eukaryota</taxon>
        <taxon>Fungi</taxon>
        <taxon>Dikarya</taxon>
        <taxon>Ascomycota</taxon>
        <taxon>Pezizomycotina</taxon>
        <taxon>Eurotiomycetes</taxon>
        <taxon>Eurotiomycetidae</taxon>
        <taxon>Onygenales</taxon>
        <taxon>Arthrodermataceae</taxon>
        <taxon>Nannizzia</taxon>
    </lineage>
</organism>
<dbReference type="AlphaFoldDB" id="E4V1X1"/>
<dbReference type="RefSeq" id="XP_003171044.1">
    <property type="nucleotide sequence ID" value="XM_003170996.1"/>
</dbReference>
<gene>
    <name evidence="1" type="ORF">MGYG_07042</name>
</gene>
<sequence length="182" mass="19918">MKHELKMNPSRPGSSMHTMRQTSSHRDYWLFSPGDVWMAALLLASVHHPPDAGFAVPPGLHPRFDGDPSLCFAQASTRSHRTISNNNYQFLPSLSSVSAAIEQVGVTTPAKHIKQCLNVYTDTDPTARKPALVGHSVSLLSLILTAAIFSYTSTQNSESTVILQSTILRGQPAQERIARILN</sequence>
<dbReference type="HOGENOM" id="CLU_1481615_0_0_1"/>
<name>E4V1X1_ARTGP</name>